<evidence type="ECO:0008006" key="2">
    <source>
        <dbReference type="Google" id="ProtNLM"/>
    </source>
</evidence>
<protein>
    <recommendedName>
        <fullName evidence="2">Transposase</fullName>
    </recommendedName>
</protein>
<comment type="caution">
    <text evidence="1">The sequence shown here is derived from an EMBL/GenBank/DDBJ whole genome shotgun (WGS) entry which is preliminary data.</text>
</comment>
<name>A0A7J3SKD3_9CREN</name>
<organism evidence="1">
    <name type="scientific">Fervidicoccus fontis</name>
    <dbReference type="NCBI Taxonomy" id="683846"/>
    <lineage>
        <taxon>Archaea</taxon>
        <taxon>Thermoproteota</taxon>
        <taxon>Thermoprotei</taxon>
        <taxon>Fervidicoccales</taxon>
        <taxon>Fervidicoccaceae</taxon>
        <taxon>Fervidicoccus</taxon>
    </lineage>
</organism>
<reference evidence="1" key="1">
    <citation type="journal article" date="2020" name="mSystems">
        <title>Genome- and Community-Level Interaction Insights into Carbon Utilization and Element Cycling Functions of Hydrothermarchaeota in Hydrothermal Sediment.</title>
        <authorList>
            <person name="Zhou Z."/>
            <person name="Liu Y."/>
            <person name="Xu W."/>
            <person name="Pan J."/>
            <person name="Luo Z.H."/>
            <person name="Li M."/>
        </authorList>
    </citation>
    <scope>NUCLEOTIDE SEQUENCE [LARGE SCALE GENOMIC DNA]</scope>
    <source>
        <strain evidence="1">SpSt-885</strain>
    </source>
</reference>
<evidence type="ECO:0000313" key="1">
    <source>
        <dbReference type="EMBL" id="HGZ60101.1"/>
    </source>
</evidence>
<gene>
    <name evidence="1" type="ORF">ENW83_02695</name>
</gene>
<dbReference type="EMBL" id="DTLS01000076">
    <property type="protein sequence ID" value="HGZ60101.1"/>
    <property type="molecule type" value="Genomic_DNA"/>
</dbReference>
<proteinExistence type="predicted"/>
<sequence>MKTRKGIRVADLCHLCRGSLHQGHLPCPIGPPGEQAQGPKCYPIIYVDETFLKVRGRDSGRGGGLS</sequence>
<accession>A0A7J3SKD3</accession>
<dbReference type="AlphaFoldDB" id="A0A7J3SKD3"/>